<accession>A0A7W4JR55</accession>
<gene>
    <name evidence="2" type="ORF">HLH34_05300</name>
</gene>
<keyword evidence="2" id="KW-0808">Transferase</keyword>
<dbReference type="GO" id="GO:0000155">
    <property type="term" value="F:phosphorelay sensor kinase activity"/>
    <property type="evidence" value="ECO:0007669"/>
    <property type="project" value="InterPro"/>
</dbReference>
<evidence type="ECO:0000313" key="2">
    <source>
        <dbReference type="EMBL" id="MBB2189379.1"/>
    </source>
</evidence>
<dbReference type="Gene3D" id="3.40.50.300">
    <property type="entry name" value="P-loop containing nucleotide triphosphate hydrolases"/>
    <property type="match status" value="1"/>
</dbReference>
<comment type="caution">
    <text evidence="2">The sequence shown here is derived from an EMBL/GenBank/DDBJ whole genome shotgun (WGS) entry which is preliminary data.</text>
</comment>
<dbReference type="Pfam" id="PF07475">
    <property type="entry name" value="Hpr_kinase_C"/>
    <property type="match status" value="1"/>
</dbReference>
<dbReference type="SUPFAM" id="SSF53795">
    <property type="entry name" value="PEP carboxykinase-like"/>
    <property type="match status" value="1"/>
</dbReference>
<dbReference type="AlphaFoldDB" id="A0A7W4JR55"/>
<name>A0A7W4JR55_9PROT</name>
<organism evidence="2 3">
    <name type="scientific">Gluconacetobacter azotocaptans</name>
    <dbReference type="NCBI Taxonomy" id="142834"/>
    <lineage>
        <taxon>Bacteria</taxon>
        <taxon>Pseudomonadati</taxon>
        <taxon>Pseudomonadota</taxon>
        <taxon>Alphaproteobacteria</taxon>
        <taxon>Acetobacterales</taxon>
        <taxon>Acetobacteraceae</taxon>
        <taxon>Gluconacetobacter</taxon>
    </lineage>
</organism>
<dbReference type="Proteomes" id="UP000555756">
    <property type="component" value="Unassembled WGS sequence"/>
</dbReference>
<dbReference type="InterPro" id="IPR027417">
    <property type="entry name" value="P-loop_NTPase"/>
</dbReference>
<dbReference type="GO" id="GO:0005524">
    <property type="term" value="F:ATP binding"/>
    <property type="evidence" value="ECO:0007669"/>
    <property type="project" value="InterPro"/>
</dbReference>
<evidence type="ECO:0000259" key="1">
    <source>
        <dbReference type="Pfam" id="PF07475"/>
    </source>
</evidence>
<protein>
    <submittedName>
        <fullName evidence="2">Phosphotransferase</fullName>
    </submittedName>
</protein>
<keyword evidence="3" id="KW-1185">Reference proteome</keyword>
<dbReference type="GO" id="GO:0006109">
    <property type="term" value="P:regulation of carbohydrate metabolic process"/>
    <property type="evidence" value="ECO:0007669"/>
    <property type="project" value="InterPro"/>
</dbReference>
<proteinExistence type="predicted"/>
<dbReference type="EMBL" id="JABEQF010000003">
    <property type="protein sequence ID" value="MBB2189379.1"/>
    <property type="molecule type" value="Genomic_DNA"/>
</dbReference>
<reference evidence="2 3" key="1">
    <citation type="submission" date="2020-04" db="EMBL/GenBank/DDBJ databases">
        <title>Description of novel Gluconacetobacter.</title>
        <authorList>
            <person name="Sombolestani A."/>
        </authorList>
    </citation>
    <scope>NUCLEOTIDE SEQUENCE [LARGE SCALE GENOMIC DNA]</scope>
    <source>
        <strain evidence="2 3">LMG 21311</strain>
    </source>
</reference>
<dbReference type="InterPro" id="IPR011104">
    <property type="entry name" value="Hpr_kin/Pase_C"/>
</dbReference>
<evidence type="ECO:0000313" key="3">
    <source>
        <dbReference type="Proteomes" id="UP000555756"/>
    </source>
</evidence>
<sequence length="159" mass="16584">MSGQAGRVKMDRGGLGGVQLHASCAARGGEGVLLTGPSGAGKSDLLLRLVDAGYDLVADDRVDFLDGWASAPARLAGLIEVRGMGIARMPFLARARAVLMVRLVGPGQWPDRLPVPGQDGVTGLPEIRIDPALPSAVARVNLALDCLDGRCKMLTSEQM</sequence>
<feature type="domain" description="HPr kinase/phosphorylase C-terminal" evidence="1">
    <location>
        <begin position="19"/>
        <end position="87"/>
    </location>
</feature>
<dbReference type="CDD" id="cd01918">
    <property type="entry name" value="HprK_C"/>
    <property type="match status" value="1"/>
</dbReference>